<keyword evidence="3 9" id="KW-0812">Transmembrane</keyword>
<gene>
    <name evidence="11" type="ORF">SLEP1_g58145</name>
</gene>
<accession>A0AAV5MNT3</accession>
<keyword evidence="12" id="KW-1185">Reference proteome</keyword>
<dbReference type="PANTHER" id="PTHR31618">
    <property type="entry name" value="MECHANOSENSITIVE ION CHANNEL PROTEIN 5"/>
    <property type="match status" value="1"/>
</dbReference>
<comment type="caution">
    <text evidence="11">The sequence shown here is derived from an EMBL/GenBank/DDBJ whole genome shotgun (WGS) entry which is preliminary data.</text>
</comment>
<dbReference type="InterPro" id="IPR016688">
    <property type="entry name" value="MscS-like_plants/fungi"/>
</dbReference>
<keyword evidence="5" id="KW-0406">Ion transport</keyword>
<dbReference type="GO" id="GO:0008381">
    <property type="term" value="F:mechanosensitive monoatomic ion channel activity"/>
    <property type="evidence" value="ECO:0007669"/>
    <property type="project" value="TreeGrafter"/>
</dbReference>
<dbReference type="PANTHER" id="PTHR31618:SF7">
    <property type="entry name" value="MECHANOSENSITIVE ION CHANNEL PROTEIN"/>
    <property type="match status" value="1"/>
</dbReference>
<dbReference type="AlphaFoldDB" id="A0AAV5MNT3"/>
<feature type="transmembrane region" description="Helical" evidence="9">
    <location>
        <begin position="108"/>
        <end position="133"/>
    </location>
</feature>
<comment type="subcellular location">
    <subcellularLocation>
        <location evidence="1">Membrane</location>
        <topology evidence="1">Multi-pass membrane protein</topology>
    </subcellularLocation>
</comment>
<feature type="transmembrane region" description="Helical" evidence="9">
    <location>
        <begin position="432"/>
        <end position="452"/>
    </location>
</feature>
<comment type="similarity">
    <text evidence="2">Belongs to the MscS (TC 1.A.23) family.</text>
</comment>
<dbReference type="GO" id="GO:0050982">
    <property type="term" value="P:detection of mechanical stimulus"/>
    <property type="evidence" value="ECO:0007669"/>
    <property type="project" value="TreeGrafter"/>
</dbReference>
<dbReference type="InterPro" id="IPR006685">
    <property type="entry name" value="MscS_channel_2nd"/>
</dbReference>
<evidence type="ECO:0000256" key="5">
    <source>
        <dbReference type="ARBA" id="ARBA00023065"/>
    </source>
</evidence>
<feature type="compositionally biased region" description="Basic and acidic residues" evidence="8">
    <location>
        <begin position="46"/>
        <end position="72"/>
    </location>
</feature>
<evidence type="ECO:0000313" key="12">
    <source>
        <dbReference type="Proteomes" id="UP001054252"/>
    </source>
</evidence>
<organism evidence="11 12">
    <name type="scientific">Rubroshorea leprosula</name>
    <dbReference type="NCBI Taxonomy" id="152421"/>
    <lineage>
        <taxon>Eukaryota</taxon>
        <taxon>Viridiplantae</taxon>
        <taxon>Streptophyta</taxon>
        <taxon>Embryophyta</taxon>
        <taxon>Tracheophyta</taxon>
        <taxon>Spermatophyta</taxon>
        <taxon>Magnoliopsida</taxon>
        <taxon>eudicotyledons</taxon>
        <taxon>Gunneridae</taxon>
        <taxon>Pentapetalae</taxon>
        <taxon>rosids</taxon>
        <taxon>malvids</taxon>
        <taxon>Malvales</taxon>
        <taxon>Dipterocarpaceae</taxon>
        <taxon>Rubroshorea</taxon>
    </lineage>
</organism>
<dbReference type="Gene3D" id="2.30.30.60">
    <property type="match status" value="1"/>
</dbReference>
<dbReference type="GO" id="GO:0005886">
    <property type="term" value="C:plasma membrane"/>
    <property type="evidence" value="ECO:0007669"/>
    <property type="project" value="TreeGrafter"/>
</dbReference>
<feature type="transmembrane region" description="Helical" evidence="9">
    <location>
        <begin position="458"/>
        <end position="476"/>
    </location>
</feature>
<evidence type="ECO:0000256" key="4">
    <source>
        <dbReference type="ARBA" id="ARBA00022989"/>
    </source>
</evidence>
<dbReference type="SUPFAM" id="SSF50182">
    <property type="entry name" value="Sm-like ribonucleoproteins"/>
    <property type="match status" value="1"/>
</dbReference>
<feature type="transmembrane region" description="Helical" evidence="9">
    <location>
        <begin position="202"/>
        <end position="220"/>
    </location>
</feature>
<dbReference type="EMBL" id="BPVZ01000504">
    <property type="protein sequence ID" value="GKV51500.1"/>
    <property type="molecule type" value="Genomic_DNA"/>
</dbReference>
<feature type="domain" description="Mechanosensitive ion channel MscS" evidence="10">
    <location>
        <begin position="480"/>
        <end position="553"/>
    </location>
</feature>
<evidence type="ECO:0000256" key="7">
    <source>
        <dbReference type="ARBA" id="ARBA00023303"/>
    </source>
</evidence>
<keyword evidence="5" id="KW-0813">Transport</keyword>
<dbReference type="Proteomes" id="UP001054252">
    <property type="component" value="Unassembled WGS sequence"/>
</dbReference>
<evidence type="ECO:0000256" key="1">
    <source>
        <dbReference type="ARBA" id="ARBA00004141"/>
    </source>
</evidence>
<evidence type="ECO:0000259" key="10">
    <source>
        <dbReference type="Pfam" id="PF00924"/>
    </source>
</evidence>
<feature type="transmembrane region" description="Helical" evidence="9">
    <location>
        <begin position="171"/>
        <end position="190"/>
    </location>
</feature>
<sequence length="725" mass="83010">MAEDQYGADLFKDIETGSTEADSSSKNREITTESSPTPNEPPTSVKGEKTTANKNPKSEGQDKDKGDSATPEESKKWESLLENILDNVFDFRHDLIKYVCEILAPKKWTVWVILQWIALFCFIGCLIASLTVQKMKNHLIWNFEMWKWCVLLTVAVCGRLISEWVQKNRLFVWWGLVLIAWLVLVIACVDNGGRRSKETREILDYITRVLGSLFIGAGLWLSKDLLLWSFAHSFQSKVFFDRILKAMFCKHVIESLLGCQSFGKRRNDLWWIDWADEINLVNEGKLSAVSIKLFIDVISDSSLLILPDISCEKEVEPASDKIFDILRRGKRSTRKRDAEAPHSQISVDSKIKDRDLTITKKDFLTFRIIEPEDVDMLFQLIGETLQLRKLIEGTSDSIKIKRRQLKHWLRTVYSECKSLECSLRNTRRGMVALDKLATGIVLILTCIMWLLMLKLLSGKAVALILSQLFVLTFVFGDTCKKIFEGIVFVFVTHPFDIGDLCVIEDGKEMVVKEINIQTTVFSRVDAVDDKDDKEKIVYPNSVLATKFVRNFRRHLYAKERSWEIKDLNILANGLDDGDKIKMGVYLTYKHIGSKNAKCKRKSEIVLFLKQILGGKTENVKFLVDASTSIKQIEALKARIIEDMKKNKWIKDISIRANDFEDGDKIKMGVYVTYKDFRKNNDERSDCKSKIVLGLKQILEDMGISEYHPKKNNVESAAAAFPSPTC</sequence>
<dbReference type="InterPro" id="IPR023408">
    <property type="entry name" value="MscS_beta-dom_sf"/>
</dbReference>
<reference evidence="11 12" key="1">
    <citation type="journal article" date="2021" name="Commun. Biol.">
        <title>The genome of Shorea leprosula (Dipterocarpaceae) highlights the ecological relevance of drought in aseasonal tropical rainforests.</title>
        <authorList>
            <person name="Ng K.K.S."/>
            <person name="Kobayashi M.J."/>
            <person name="Fawcett J.A."/>
            <person name="Hatakeyama M."/>
            <person name="Paape T."/>
            <person name="Ng C.H."/>
            <person name="Ang C.C."/>
            <person name="Tnah L.H."/>
            <person name="Lee C.T."/>
            <person name="Nishiyama T."/>
            <person name="Sese J."/>
            <person name="O'Brien M.J."/>
            <person name="Copetti D."/>
            <person name="Mohd Noor M.I."/>
            <person name="Ong R.C."/>
            <person name="Putra M."/>
            <person name="Sireger I.Z."/>
            <person name="Indrioko S."/>
            <person name="Kosugi Y."/>
            <person name="Izuno A."/>
            <person name="Isagi Y."/>
            <person name="Lee S.L."/>
            <person name="Shimizu K.K."/>
        </authorList>
    </citation>
    <scope>NUCLEOTIDE SEQUENCE [LARGE SCALE GENOMIC DNA]</scope>
    <source>
        <strain evidence="11">214</strain>
    </source>
</reference>
<name>A0AAV5MNT3_9ROSI</name>
<evidence type="ECO:0000256" key="6">
    <source>
        <dbReference type="ARBA" id="ARBA00023136"/>
    </source>
</evidence>
<evidence type="ECO:0000313" key="11">
    <source>
        <dbReference type="EMBL" id="GKV51500.1"/>
    </source>
</evidence>
<proteinExistence type="inferred from homology"/>
<keyword evidence="6 9" id="KW-0472">Membrane</keyword>
<dbReference type="Pfam" id="PF00924">
    <property type="entry name" value="MS_channel_2nd"/>
    <property type="match status" value="1"/>
</dbReference>
<evidence type="ECO:0000256" key="9">
    <source>
        <dbReference type="SAM" id="Phobius"/>
    </source>
</evidence>
<evidence type="ECO:0000256" key="2">
    <source>
        <dbReference type="ARBA" id="ARBA00008017"/>
    </source>
</evidence>
<evidence type="ECO:0000256" key="8">
    <source>
        <dbReference type="SAM" id="MobiDB-lite"/>
    </source>
</evidence>
<keyword evidence="4 9" id="KW-1133">Transmembrane helix</keyword>
<dbReference type="InterPro" id="IPR010920">
    <property type="entry name" value="LSM_dom_sf"/>
</dbReference>
<protein>
    <recommendedName>
        <fullName evidence="10">Mechanosensitive ion channel MscS domain-containing protein</fullName>
    </recommendedName>
</protein>
<feature type="region of interest" description="Disordered" evidence="8">
    <location>
        <begin position="1"/>
        <end position="72"/>
    </location>
</feature>
<evidence type="ECO:0000256" key="3">
    <source>
        <dbReference type="ARBA" id="ARBA00022692"/>
    </source>
</evidence>
<keyword evidence="7" id="KW-0407">Ion channel</keyword>
<dbReference type="GO" id="GO:0006820">
    <property type="term" value="P:monoatomic anion transport"/>
    <property type="evidence" value="ECO:0007669"/>
    <property type="project" value="TreeGrafter"/>
</dbReference>